<name>A0A9D5JXW9_9BACT</name>
<dbReference type="EMBL" id="WJJP01000553">
    <property type="protein sequence ID" value="MBD3326273.1"/>
    <property type="molecule type" value="Genomic_DNA"/>
</dbReference>
<organism evidence="1 2">
    <name type="scientific">candidate division KSB3 bacterium</name>
    <dbReference type="NCBI Taxonomy" id="2044937"/>
    <lineage>
        <taxon>Bacteria</taxon>
        <taxon>candidate division KSB3</taxon>
    </lineage>
</organism>
<evidence type="ECO:0000313" key="1">
    <source>
        <dbReference type="EMBL" id="MBD3326273.1"/>
    </source>
</evidence>
<dbReference type="AlphaFoldDB" id="A0A9D5JXW9"/>
<comment type="caution">
    <text evidence="1">The sequence shown here is derived from an EMBL/GenBank/DDBJ whole genome shotgun (WGS) entry which is preliminary data.</text>
</comment>
<evidence type="ECO:0000313" key="2">
    <source>
        <dbReference type="Proteomes" id="UP000649604"/>
    </source>
</evidence>
<accession>A0A9D5JXW9</accession>
<proteinExistence type="predicted"/>
<gene>
    <name evidence="1" type="ORF">GF339_16935</name>
</gene>
<dbReference type="Proteomes" id="UP000649604">
    <property type="component" value="Unassembled WGS sequence"/>
</dbReference>
<reference evidence="1" key="1">
    <citation type="submission" date="2019-11" db="EMBL/GenBank/DDBJ databases">
        <title>Microbial mats filling the niche in hypersaline microbial mats.</title>
        <authorList>
            <person name="Wong H.L."/>
            <person name="Macleod F.I."/>
            <person name="White R.A. III"/>
            <person name="Burns B.P."/>
        </authorList>
    </citation>
    <scope>NUCLEOTIDE SEQUENCE</scope>
    <source>
        <strain evidence="1">Rbin_158</strain>
    </source>
</reference>
<sequence length="33" mass="3638">MSKILVTPRSLTRDGHPALDMLTDAGYDVIFCT</sequence>
<feature type="non-terminal residue" evidence="1">
    <location>
        <position position="33"/>
    </location>
</feature>
<protein>
    <submittedName>
        <fullName evidence="1">Oxidoreductase</fullName>
    </submittedName>
</protein>